<gene>
    <name evidence="7" type="ORF">R1sor_011342</name>
</gene>
<dbReference type="PANTHER" id="PTHR11474">
    <property type="entry name" value="TYROSINASE FAMILY MEMBER"/>
    <property type="match status" value="1"/>
</dbReference>
<evidence type="ECO:0000256" key="3">
    <source>
        <dbReference type="ARBA" id="ARBA00022723"/>
    </source>
</evidence>
<keyword evidence="3" id="KW-0479">Metal-binding</keyword>
<dbReference type="Gene3D" id="1.10.1280.10">
    <property type="entry name" value="Di-copper center containing domain from catechol oxidase"/>
    <property type="match status" value="1"/>
</dbReference>
<comment type="similarity">
    <text evidence="2">Belongs to the tyrosinase family.</text>
</comment>
<dbReference type="PRINTS" id="PR00092">
    <property type="entry name" value="TYROSINASE"/>
</dbReference>
<evidence type="ECO:0000256" key="4">
    <source>
        <dbReference type="ARBA" id="ARBA00023002"/>
    </source>
</evidence>
<dbReference type="PANTHER" id="PTHR11474:SF76">
    <property type="entry name" value="SHKT DOMAIN-CONTAINING PROTEIN"/>
    <property type="match status" value="1"/>
</dbReference>
<dbReference type="SUPFAM" id="SSF48056">
    <property type="entry name" value="Di-copper centre-containing domain"/>
    <property type="match status" value="1"/>
</dbReference>
<evidence type="ECO:0000256" key="1">
    <source>
        <dbReference type="ARBA" id="ARBA00001973"/>
    </source>
</evidence>
<sequence>MTDVDRESVCNWRSAASDLTNKETTTVANELWISSPELQTPQSTTSNKLKSIMTPIHEAERTLRSTAEGPSSSVVQLNISLQHSAKMVTIPFYSSSVKLMLFTWMVVILLSPSTAAPIQITFDGCIPGFANNETQYCCPPKYNGTIVDFIPEKELNSSKPLRVRKALQCLSKKEQREYKAKLDKAYTILRNLPEDDPRSLHQHGILHCAYGTGALVQPGTNITIDIHFSWLFYPFHRWFVYFHERILQNILEDPEFSIHFWNWDNGATVRKPKSSHGGCYKVGHFLPQVYNDSSTAQYEAQRSYRAVMSDLPVDLSIIPEERADPPLRTADVALPRNVASMYVAMMLNGSTTRGFMGGEYRVGDTQVLDPLTRAGSLEVMGHASGHWWVGGPFGLVQTSALDPLFFAHHSNIDRLWNNWYNLPGGERKDYDDPDFLNAEYLFWDETATLRRVTVRDSLSIEALGYTYEKANDAYWINYVLPVNGTTNSTTNVTTSTKALEEVHFPMRWNKV</sequence>
<keyword evidence="5" id="KW-0186">Copper</keyword>
<dbReference type="InterPro" id="IPR022739">
    <property type="entry name" value="Polyphenol_oxidase_cen"/>
</dbReference>
<evidence type="ECO:0000313" key="7">
    <source>
        <dbReference type="EMBL" id="KAL3697266.1"/>
    </source>
</evidence>
<dbReference type="Pfam" id="PF12142">
    <property type="entry name" value="PPO1_DWL"/>
    <property type="match status" value="1"/>
</dbReference>
<keyword evidence="4" id="KW-0560">Oxidoreductase</keyword>
<protein>
    <recommendedName>
        <fullName evidence="6">Tyrosinase copper-binding domain-containing protein</fullName>
    </recommendedName>
</protein>
<dbReference type="InterPro" id="IPR002227">
    <property type="entry name" value="Tyrosinase_Cu-bd"/>
</dbReference>
<name>A0ABD3I1T0_9MARC</name>
<dbReference type="AlphaFoldDB" id="A0ABD3I1T0"/>
<dbReference type="InterPro" id="IPR008922">
    <property type="entry name" value="Di-copper_centre_dom_sf"/>
</dbReference>
<comment type="cofactor">
    <cofactor evidence="1">
        <name>Cu(2+)</name>
        <dbReference type="ChEBI" id="CHEBI:29036"/>
    </cofactor>
</comment>
<dbReference type="InterPro" id="IPR050316">
    <property type="entry name" value="Tyrosinase/Hemocyanin"/>
</dbReference>
<accession>A0ABD3I1T0</accession>
<proteinExistence type="inferred from homology"/>
<dbReference type="GO" id="GO:0016491">
    <property type="term" value="F:oxidoreductase activity"/>
    <property type="evidence" value="ECO:0007669"/>
    <property type="project" value="UniProtKB-KW"/>
</dbReference>
<dbReference type="PROSITE" id="PS00498">
    <property type="entry name" value="TYROSINASE_2"/>
    <property type="match status" value="1"/>
</dbReference>
<evidence type="ECO:0000256" key="5">
    <source>
        <dbReference type="ARBA" id="ARBA00023008"/>
    </source>
</evidence>
<dbReference type="Proteomes" id="UP001633002">
    <property type="component" value="Unassembled WGS sequence"/>
</dbReference>
<evidence type="ECO:0000256" key="2">
    <source>
        <dbReference type="ARBA" id="ARBA00009928"/>
    </source>
</evidence>
<keyword evidence="8" id="KW-1185">Reference proteome</keyword>
<reference evidence="7 8" key="1">
    <citation type="submission" date="2024-09" db="EMBL/GenBank/DDBJ databases">
        <title>Chromosome-scale assembly of Riccia sorocarpa.</title>
        <authorList>
            <person name="Paukszto L."/>
        </authorList>
    </citation>
    <scope>NUCLEOTIDE SEQUENCE [LARGE SCALE GENOMIC DNA]</scope>
    <source>
        <strain evidence="7">LP-2024</strain>
        <tissue evidence="7">Aerial parts of the thallus</tissue>
    </source>
</reference>
<evidence type="ECO:0000313" key="8">
    <source>
        <dbReference type="Proteomes" id="UP001633002"/>
    </source>
</evidence>
<organism evidence="7 8">
    <name type="scientific">Riccia sorocarpa</name>
    <dbReference type="NCBI Taxonomy" id="122646"/>
    <lineage>
        <taxon>Eukaryota</taxon>
        <taxon>Viridiplantae</taxon>
        <taxon>Streptophyta</taxon>
        <taxon>Embryophyta</taxon>
        <taxon>Marchantiophyta</taxon>
        <taxon>Marchantiopsida</taxon>
        <taxon>Marchantiidae</taxon>
        <taxon>Marchantiales</taxon>
        <taxon>Ricciaceae</taxon>
        <taxon>Riccia</taxon>
    </lineage>
</organism>
<dbReference type="Pfam" id="PF00264">
    <property type="entry name" value="Tyrosinase"/>
    <property type="match status" value="1"/>
</dbReference>
<feature type="domain" description="Tyrosinase copper-binding" evidence="6">
    <location>
        <begin position="402"/>
        <end position="413"/>
    </location>
</feature>
<dbReference type="EMBL" id="JBJQOH010000002">
    <property type="protein sequence ID" value="KAL3697266.1"/>
    <property type="molecule type" value="Genomic_DNA"/>
</dbReference>
<comment type="caution">
    <text evidence="7">The sequence shown here is derived from an EMBL/GenBank/DDBJ whole genome shotgun (WGS) entry which is preliminary data.</text>
</comment>
<dbReference type="GO" id="GO:0046872">
    <property type="term" value="F:metal ion binding"/>
    <property type="evidence" value="ECO:0007669"/>
    <property type="project" value="UniProtKB-KW"/>
</dbReference>
<evidence type="ECO:0000259" key="6">
    <source>
        <dbReference type="PROSITE" id="PS00498"/>
    </source>
</evidence>